<dbReference type="Gene3D" id="3.40.20.10">
    <property type="entry name" value="Severin"/>
    <property type="match status" value="1"/>
</dbReference>
<dbReference type="Gene3D" id="3.40.50.410">
    <property type="entry name" value="von Willebrand factor, type A domain"/>
    <property type="match status" value="1"/>
</dbReference>
<keyword evidence="10" id="KW-0333">Golgi apparatus</keyword>
<dbReference type="SUPFAM" id="SSF81995">
    <property type="entry name" value="beta-sandwich domain of Sec23/24"/>
    <property type="match status" value="1"/>
</dbReference>
<keyword evidence="6 14" id="KW-0256">Endoplasmic reticulum</keyword>
<evidence type="ECO:0000256" key="9">
    <source>
        <dbReference type="ARBA" id="ARBA00022927"/>
    </source>
</evidence>
<evidence type="ECO:0000259" key="16">
    <source>
        <dbReference type="Pfam" id="PF04810"/>
    </source>
</evidence>
<dbReference type="Pfam" id="PF04810">
    <property type="entry name" value="zf-Sec23_Sec24"/>
    <property type="match status" value="1"/>
</dbReference>
<feature type="domain" description="Gelsolin-like" evidence="15">
    <location>
        <begin position="623"/>
        <end position="705"/>
    </location>
</feature>
<accession>A0AA38FJN9</accession>
<dbReference type="AlphaFoldDB" id="A0AA38FJN9"/>
<evidence type="ECO:0000256" key="6">
    <source>
        <dbReference type="ARBA" id="ARBA00022824"/>
    </source>
</evidence>
<dbReference type="InterPro" id="IPR036174">
    <property type="entry name" value="Znf_Sec23_Sec24_sf"/>
</dbReference>
<dbReference type="Gene3D" id="1.20.120.730">
    <property type="entry name" value="Sec23/Sec24 helical domain"/>
    <property type="match status" value="1"/>
</dbReference>
<comment type="similarity">
    <text evidence="2 14">Belongs to the SEC23/SEC24 family. SEC23 subfamily.</text>
</comment>
<dbReference type="Pfam" id="PF00626">
    <property type="entry name" value="Gelsolin"/>
    <property type="match status" value="1"/>
</dbReference>
<dbReference type="InterPro" id="IPR036465">
    <property type="entry name" value="vWFA_dom_sf"/>
</dbReference>
<dbReference type="FunFam" id="2.30.30.380:FF:000001">
    <property type="entry name" value="Protein transport protein SEC23"/>
    <property type="match status" value="1"/>
</dbReference>
<feature type="non-terminal residue" evidence="20">
    <location>
        <position position="1"/>
    </location>
</feature>
<dbReference type="PANTHER" id="PTHR11141">
    <property type="entry name" value="PROTEIN TRANSPORT PROTEIN SEC23"/>
    <property type="match status" value="1"/>
</dbReference>
<dbReference type="FunFam" id="1.20.120.730:FF:000005">
    <property type="entry name" value="Protein transport protein SEC23"/>
    <property type="match status" value="1"/>
</dbReference>
<dbReference type="InterPro" id="IPR006895">
    <property type="entry name" value="Znf_Sec23_Sec24"/>
</dbReference>
<feature type="domain" description="Sec23/Sec24 beta-sandwich" evidence="19">
    <location>
        <begin position="390"/>
        <end position="495"/>
    </location>
</feature>
<dbReference type="SUPFAM" id="SSF82919">
    <property type="entry name" value="Zn-finger domain of Sec23/24"/>
    <property type="match status" value="1"/>
</dbReference>
<evidence type="ECO:0000256" key="5">
    <source>
        <dbReference type="ARBA" id="ARBA00022723"/>
    </source>
</evidence>
<evidence type="ECO:0000259" key="19">
    <source>
        <dbReference type="Pfam" id="PF08033"/>
    </source>
</evidence>
<dbReference type="PANTHER" id="PTHR11141:SF2">
    <property type="entry name" value="PROTEIN TRANSPORT PROTEIN SEC23 C"/>
    <property type="match status" value="1"/>
</dbReference>
<evidence type="ECO:0000256" key="2">
    <source>
        <dbReference type="ARBA" id="ARBA00009210"/>
    </source>
</evidence>
<evidence type="ECO:0000259" key="15">
    <source>
        <dbReference type="Pfam" id="PF00626"/>
    </source>
</evidence>
<protein>
    <recommendedName>
        <fullName evidence="3 14">Protein transport protein SEC23</fullName>
    </recommendedName>
</protein>
<dbReference type="EMBL" id="JAHRHJ020000008">
    <property type="protein sequence ID" value="KAH9305192.1"/>
    <property type="molecule type" value="Genomic_DNA"/>
</dbReference>
<keyword evidence="21" id="KW-1185">Reference proteome</keyword>
<keyword evidence="5 14" id="KW-0479">Metal-binding</keyword>
<comment type="caution">
    <text evidence="20">The sequence shown here is derived from an EMBL/GenBank/DDBJ whole genome shotgun (WGS) entry which is preliminary data.</text>
</comment>
<dbReference type="GO" id="GO:0005096">
    <property type="term" value="F:GTPase activator activity"/>
    <property type="evidence" value="ECO:0007669"/>
    <property type="project" value="TreeGrafter"/>
</dbReference>
<evidence type="ECO:0000259" key="17">
    <source>
        <dbReference type="Pfam" id="PF04811"/>
    </source>
</evidence>
<dbReference type="FunFam" id="3.40.50.410:FF:000008">
    <property type="entry name" value="Protein transport protein SEC23"/>
    <property type="match status" value="1"/>
</dbReference>
<dbReference type="SUPFAM" id="SSF53300">
    <property type="entry name" value="vWA-like"/>
    <property type="match status" value="1"/>
</dbReference>
<evidence type="ECO:0000256" key="13">
    <source>
        <dbReference type="ARBA" id="ARBA00025471"/>
    </source>
</evidence>
<comment type="function">
    <text evidence="13 14">Component of the coat protein complex II (COPII) which promotes the formation of transport vesicles from the endoplasmic reticulum (ER). The coat has two main functions, the physical deformation of the endoplasmic reticulum membrane into vesicles and the selection of cargo molecules.</text>
</comment>
<evidence type="ECO:0000256" key="12">
    <source>
        <dbReference type="ARBA" id="ARBA00023329"/>
    </source>
</evidence>
<comment type="subcellular location">
    <subcellularLocation>
        <location evidence="14">Cytoplasmic vesicle</location>
        <location evidence="14">COPII-coated vesicle membrane</location>
        <topology evidence="14">Peripheral membrane protein</topology>
        <orientation evidence="14">Cytoplasmic side</orientation>
    </subcellularLocation>
    <subcellularLocation>
        <location evidence="14">Endoplasmic reticulum membrane</location>
        <topology evidence="14">Peripheral membrane protein</topology>
        <orientation evidence="14">Cytoplasmic side</orientation>
    </subcellularLocation>
    <subcellularLocation>
        <location evidence="1">Golgi apparatus membrane</location>
        <topology evidence="1">Peripheral membrane protein</topology>
        <orientation evidence="1">Cytoplasmic side</orientation>
    </subcellularLocation>
</comment>
<dbReference type="InterPro" id="IPR036175">
    <property type="entry name" value="Sec23/24_helical_dom_sf"/>
</dbReference>
<keyword evidence="9 14" id="KW-0653">Protein transport</keyword>
<evidence type="ECO:0000313" key="20">
    <source>
        <dbReference type="EMBL" id="KAH9305192.1"/>
    </source>
</evidence>
<dbReference type="Pfam" id="PF04815">
    <property type="entry name" value="Sec23_helical"/>
    <property type="match status" value="1"/>
</dbReference>
<keyword evidence="11 14" id="KW-0472">Membrane</keyword>
<dbReference type="InterPro" id="IPR006896">
    <property type="entry name" value="Sec23/24_trunk_dom"/>
</dbReference>
<dbReference type="InterPro" id="IPR006900">
    <property type="entry name" value="Sec23/24_helical_dom"/>
</dbReference>
<name>A0AA38FJN9_TAXCH</name>
<dbReference type="GO" id="GO:0006886">
    <property type="term" value="P:intracellular protein transport"/>
    <property type="evidence" value="ECO:0007669"/>
    <property type="project" value="InterPro"/>
</dbReference>
<feature type="domain" description="Sec23/Sec24 trunk" evidence="17">
    <location>
        <begin position="109"/>
        <end position="379"/>
    </location>
</feature>
<dbReference type="Pfam" id="PF08033">
    <property type="entry name" value="Sec23_BS"/>
    <property type="match status" value="1"/>
</dbReference>
<dbReference type="Gene3D" id="2.30.30.380">
    <property type="entry name" value="Zn-finger domain of Sec23/24"/>
    <property type="match status" value="1"/>
</dbReference>
<dbReference type="InterPro" id="IPR007123">
    <property type="entry name" value="Gelsolin-like_dom"/>
</dbReference>
<keyword evidence="12 14" id="KW-0968">Cytoplasmic vesicle</keyword>
<sequence>VEAGDGVRMSWNVWADRDCVIPTAAVYTPLKTLPSALLLPYGPLRCRSCRSALNPYAGVDFVAKIWVCPLCLTRNHFPPHYTVLAHDNLPLELFPHHTTVEYTAASPSPSPPVFLFVVDTCVREEELGYLKAALTQAISFLANSASATVGFISFGTHVSLHELGFSHIPKSYVFHGAKHVTKDHILDYLNFFVNSNKPQGGIIAGVKDGLSAQSIARFLLPASECEFAFNLVLEELQKDPWAVQSDARAVRCTGTALSLAAGLLGVCVPGSAARIMAFIGGPSTQGSGTIVSKDLSEPIRSHKDLHKVASPYYQKAVTFYEGLAKQLVNQGHVLDVFACALDQVGLAELKVAVERTGGLVVLAESFGHSVFKDSFKRIFESNDHDLGLSFNGIFEVNCSKDVKIHGVIGPCASLDKRGVSCSDTVIGQGNTTAWKLCGLDKGTSLCIFFDVIPKEVSGAAGQSNSNQFFFQFLTYYQHTSGQMRLRITTLSRRWVNGHGSAEELIAGFDQEAAAVIMARLASFKMETEDEFDAIKWLDRSLIHLSSRFGDYQKDDPSSFSLSPRFAIFPQFVYHFRRSQFVQVFNNSPDETAYFRMILNRENVSNSIVMIQPSLISYSFSAPPDQALLDVAAISADRILLLDAYFTVVIFHGTNIAQWRNAGFQNQPEHEAFALLLKAPRHDADAILKEHFPVPRLVVCDQHGSQ</sequence>
<keyword evidence="4 14" id="KW-0813">Transport</keyword>
<keyword evidence="7 14" id="KW-0862">Zinc</keyword>
<evidence type="ECO:0000256" key="8">
    <source>
        <dbReference type="ARBA" id="ARBA00022892"/>
    </source>
</evidence>
<gene>
    <name evidence="20" type="ORF">KI387_009596</name>
</gene>
<dbReference type="Proteomes" id="UP000824469">
    <property type="component" value="Unassembled WGS sequence"/>
</dbReference>
<dbReference type="InterPro" id="IPR037364">
    <property type="entry name" value="Sec23"/>
</dbReference>
<evidence type="ECO:0000256" key="1">
    <source>
        <dbReference type="ARBA" id="ARBA00004255"/>
    </source>
</evidence>
<proteinExistence type="inferred from homology"/>
<dbReference type="GO" id="GO:0090110">
    <property type="term" value="P:COPII-coated vesicle cargo loading"/>
    <property type="evidence" value="ECO:0007669"/>
    <property type="project" value="TreeGrafter"/>
</dbReference>
<keyword evidence="8 14" id="KW-0931">ER-Golgi transport</keyword>
<dbReference type="GO" id="GO:0070971">
    <property type="term" value="C:endoplasmic reticulum exit site"/>
    <property type="evidence" value="ECO:0007669"/>
    <property type="project" value="TreeGrafter"/>
</dbReference>
<dbReference type="GO" id="GO:0000139">
    <property type="term" value="C:Golgi membrane"/>
    <property type="evidence" value="ECO:0007669"/>
    <property type="project" value="UniProtKB-SubCell"/>
</dbReference>
<feature type="domain" description="Zinc finger Sec23/Sec24-type" evidence="16">
    <location>
        <begin position="43"/>
        <end position="81"/>
    </location>
</feature>
<dbReference type="FunFam" id="3.40.20.10:FF:000041">
    <property type="entry name" value="Protein transport protein SEC23"/>
    <property type="match status" value="1"/>
</dbReference>
<evidence type="ECO:0000256" key="14">
    <source>
        <dbReference type="RuleBase" id="RU365030"/>
    </source>
</evidence>
<dbReference type="SUPFAM" id="SSF82754">
    <property type="entry name" value="C-terminal, gelsolin-like domain of Sec23/24"/>
    <property type="match status" value="1"/>
</dbReference>
<evidence type="ECO:0000256" key="10">
    <source>
        <dbReference type="ARBA" id="ARBA00023034"/>
    </source>
</evidence>
<dbReference type="GO" id="GO:0008270">
    <property type="term" value="F:zinc ion binding"/>
    <property type="evidence" value="ECO:0007669"/>
    <property type="project" value="InterPro"/>
</dbReference>
<feature type="non-terminal residue" evidence="20">
    <location>
        <position position="705"/>
    </location>
</feature>
<evidence type="ECO:0000256" key="11">
    <source>
        <dbReference type="ARBA" id="ARBA00023136"/>
    </source>
</evidence>
<evidence type="ECO:0000256" key="7">
    <source>
        <dbReference type="ARBA" id="ARBA00022833"/>
    </source>
</evidence>
<dbReference type="InterPro" id="IPR036180">
    <property type="entry name" value="Gelsolin-like_dom_sf"/>
</dbReference>
<dbReference type="GO" id="GO:0005789">
    <property type="term" value="C:endoplasmic reticulum membrane"/>
    <property type="evidence" value="ECO:0007669"/>
    <property type="project" value="UniProtKB-SubCell"/>
</dbReference>
<reference evidence="20 21" key="1">
    <citation type="journal article" date="2021" name="Nat. Plants">
        <title>The Taxus genome provides insights into paclitaxel biosynthesis.</title>
        <authorList>
            <person name="Xiong X."/>
            <person name="Gou J."/>
            <person name="Liao Q."/>
            <person name="Li Y."/>
            <person name="Zhou Q."/>
            <person name="Bi G."/>
            <person name="Li C."/>
            <person name="Du R."/>
            <person name="Wang X."/>
            <person name="Sun T."/>
            <person name="Guo L."/>
            <person name="Liang H."/>
            <person name="Lu P."/>
            <person name="Wu Y."/>
            <person name="Zhang Z."/>
            <person name="Ro D.K."/>
            <person name="Shang Y."/>
            <person name="Huang S."/>
            <person name="Yan J."/>
        </authorList>
    </citation>
    <scope>NUCLEOTIDE SEQUENCE [LARGE SCALE GENOMIC DNA]</scope>
    <source>
        <strain evidence="20">Ta-2019</strain>
    </source>
</reference>
<dbReference type="InterPro" id="IPR029006">
    <property type="entry name" value="ADF-H/Gelsolin-like_dom_sf"/>
</dbReference>
<dbReference type="InterPro" id="IPR012990">
    <property type="entry name" value="Beta-sandwich_Sec23_24"/>
</dbReference>
<evidence type="ECO:0000259" key="18">
    <source>
        <dbReference type="Pfam" id="PF04815"/>
    </source>
</evidence>
<organism evidence="20 21">
    <name type="scientific">Taxus chinensis</name>
    <name type="common">Chinese yew</name>
    <name type="synonym">Taxus wallichiana var. chinensis</name>
    <dbReference type="NCBI Taxonomy" id="29808"/>
    <lineage>
        <taxon>Eukaryota</taxon>
        <taxon>Viridiplantae</taxon>
        <taxon>Streptophyta</taxon>
        <taxon>Embryophyta</taxon>
        <taxon>Tracheophyta</taxon>
        <taxon>Spermatophyta</taxon>
        <taxon>Pinopsida</taxon>
        <taxon>Pinidae</taxon>
        <taxon>Conifers II</taxon>
        <taxon>Cupressales</taxon>
        <taxon>Taxaceae</taxon>
        <taxon>Taxus</taxon>
    </lineage>
</organism>
<dbReference type="SUPFAM" id="SSF81811">
    <property type="entry name" value="Helical domain of Sec23/24"/>
    <property type="match status" value="1"/>
</dbReference>
<evidence type="ECO:0000313" key="21">
    <source>
        <dbReference type="Proteomes" id="UP000824469"/>
    </source>
</evidence>
<dbReference type="OMA" id="MPWNIIP"/>
<evidence type="ECO:0000256" key="3">
    <source>
        <dbReference type="ARBA" id="ARBA00021212"/>
    </source>
</evidence>
<dbReference type="Gene3D" id="2.60.40.1670">
    <property type="entry name" value="beta-sandwich domain of Sec23/24"/>
    <property type="match status" value="1"/>
</dbReference>
<keyword evidence="14" id="KW-0963">Cytoplasm</keyword>
<feature type="domain" description="Sec23/Sec24 helical" evidence="18">
    <location>
        <begin position="509"/>
        <end position="607"/>
    </location>
</feature>
<dbReference type="Pfam" id="PF04811">
    <property type="entry name" value="Sec23_trunk"/>
    <property type="match status" value="1"/>
</dbReference>
<dbReference type="GO" id="GO:0030127">
    <property type="term" value="C:COPII vesicle coat"/>
    <property type="evidence" value="ECO:0007669"/>
    <property type="project" value="InterPro"/>
</dbReference>
<evidence type="ECO:0000256" key="4">
    <source>
        <dbReference type="ARBA" id="ARBA00022448"/>
    </source>
</evidence>